<gene>
    <name evidence="2" type="primary">orf100D</name>
</gene>
<dbReference type="EMBL" id="MW538937">
    <property type="protein sequence ID" value="UBU98394.1"/>
    <property type="molecule type" value="Genomic_DNA"/>
</dbReference>
<geneLocation type="mitochondrion" evidence="2"/>
<protein>
    <submittedName>
        <fullName evidence="2">Uncharacterized protein</fullName>
    </submittedName>
</protein>
<feature type="compositionally biased region" description="Pro residues" evidence="1">
    <location>
        <begin position="1"/>
        <end position="12"/>
    </location>
</feature>
<reference evidence="2" key="1">
    <citation type="submission" date="2021-01" db="EMBL/GenBank/DDBJ databases">
        <authorList>
            <person name="Sun H.-H."/>
            <person name="Zhang S."/>
            <person name="Zhang Y.-J."/>
        </authorList>
    </citation>
    <scope>NUCLEOTIDE SEQUENCE</scope>
    <source>
        <strain evidence="2">CMM1</strain>
    </source>
</reference>
<feature type="region of interest" description="Disordered" evidence="1">
    <location>
        <begin position="1"/>
        <end position="83"/>
    </location>
</feature>
<accession>A0A8K1I820</accession>
<evidence type="ECO:0000313" key="2">
    <source>
        <dbReference type="EMBL" id="UBU98394.1"/>
    </source>
</evidence>
<feature type="compositionally biased region" description="Polar residues" evidence="1">
    <location>
        <begin position="64"/>
        <end position="81"/>
    </location>
</feature>
<name>A0A8K1I820_9PEZI</name>
<dbReference type="AlphaFoldDB" id="A0A8K1I820"/>
<keyword evidence="2" id="KW-0496">Mitochondrion</keyword>
<organism evidence="2">
    <name type="scientific">Morchella brunnea</name>
    <dbReference type="NCBI Taxonomy" id="1174671"/>
    <lineage>
        <taxon>Eukaryota</taxon>
        <taxon>Fungi</taxon>
        <taxon>Dikarya</taxon>
        <taxon>Ascomycota</taxon>
        <taxon>Pezizomycotina</taxon>
        <taxon>Pezizomycetes</taxon>
        <taxon>Pezizales</taxon>
        <taxon>Morchellaceae</taxon>
        <taxon>Morchella</taxon>
    </lineage>
</organism>
<dbReference type="RefSeq" id="YP_010218733.1">
    <property type="nucleotide sequence ID" value="NC_058917.1"/>
</dbReference>
<dbReference type="GeneID" id="68665343"/>
<sequence>MRPGRIIPPPAPASSSRDAVNKLLPSPSLQRSQFQWKKGGYRGLKMDQESRGGGSLPARPSPLSFFTLSGASPKKNFSTRGFQPRVERERRLFERGEALK</sequence>
<evidence type="ECO:0000256" key="1">
    <source>
        <dbReference type="SAM" id="MobiDB-lite"/>
    </source>
</evidence>
<proteinExistence type="predicted"/>